<feature type="compositionally biased region" description="Polar residues" evidence="9">
    <location>
        <begin position="1130"/>
        <end position="1141"/>
    </location>
</feature>
<dbReference type="Proteomes" id="UP001438707">
    <property type="component" value="Unassembled WGS sequence"/>
</dbReference>
<feature type="compositionally biased region" description="Polar residues" evidence="9">
    <location>
        <begin position="790"/>
        <end position="806"/>
    </location>
</feature>
<keyword evidence="2" id="KW-0479">Metal-binding</keyword>
<protein>
    <recommendedName>
        <fullName evidence="15">MADS-box domain-containing protein</fullName>
    </recommendedName>
</protein>
<evidence type="ECO:0000256" key="3">
    <source>
        <dbReference type="ARBA" id="ARBA00022771"/>
    </source>
</evidence>
<dbReference type="InterPro" id="IPR002100">
    <property type="entry name" value="TF_MADSbox"/>
</dbReference>
<feature type="domain" description="MADS-box" evidence="11">
    <location>
        <begin position="337"/>
        <end position="397"/>
    </location>
</feature>
<keyword evidence="7" id="KW-0804">Transcription</keyword>
<feature type="transmembrane region" description="Helical" evidence="10">
    <location>
        <begin position="241"/>
        <end position="267"/>
    </location>
</feature>
<proteinExistence type="predicted"/>
<dbReference type="GO" id="GO:0046983">
    <property type="term" value="F:protein dimerization activity"/>
    <property type="evidence" value="ECO:0007669"/>
    <property type="project" value="InterPro"/>
</dbReference>
<dbReference type="PANTHER" id="PTHR11945:SF534">
    <property type="entry name" value="MYOCYTE-SPECIFIC ENHANCER FACTOR 2"/>
    <property type="match status" value="1"/>
</dbReference>
<accession>A0AAW1RJS3</accession>
<dbReference type="PANTHER" id="PTHR11945">
    <property type="entry name" value="MADS BOX PROTEIN"/>
    <property type="match status" value="1"/>
</dbReference>
<feature type="compositionally biased region" description="Polar residues" evidence="9">
    <location>
        <begin position="667"/>
        <end position="683"/>
    </location>
</feature>
<feature type="compositionally biased region" description="Low complexity" evidence="9">
    <location>
        <begin position="55"/>
        <end position="68"/>
    </location>
</feature>
<dbReference type="CDD" id="cd00265">
    <property type="entry name" value="MADS_MEF2_like"/>
    <property type="match status" value="1"/>
</dbReference>
<feature type="compositionally biased region" description="Low complexity" evidence="9">
    <location>
        <begin position="558"/>
        <end position="572"/>
    </location>
</feature>
<evidence type="ECO:0000256" key="6">
    <source>
        <dbReference type="ARBA" id="ARBA00023125"/>
    </source>
</evidence>
<gene>
    <name evidence="13" type="ORF">WJX74_003257</name>
</gene>
<evidence type="ECO:0000256" key="2">
    <source>
        <dbReference type="ARBA" id="ARBA00022723"/>
    </source>
</evidence>
<dbReference type="GO" id="GO:0000981">
    <property type="term" value="F:DNA-binding transcription factor activity, RNA polymerase II-specific"/>
    <property type="evidence" value="ECO:0007669"/>
    <property type="project" value="TreeGrafter"/>
</dbReference>
<feature type="compositionally biased region" description="Polar residues" evidence="9">
    <location>
        <begin position="1089"/>
        <end position="1109"/>
    </location>
</feature>
<dbReference type="EMBL" id="JALJOS010000010">
    <property type="protein sequence ID" value="KAK9833705.1"/>
    <property type="molecule type" value="Genomic_DNA"/>
</dbReference>
<feature type="region of interest" description="Disordered" evidence="9">
    <location>
        <begin position="737"/>
        <end position="806"/>
    </location>
</feature>
<evidence type="ECO:0000256" key="5">
    <source>
        <dbReference type="ARBA" id="ARBA00023015"/>
    </source>
</evidence>
<evidence type="ECO:0000256" key="10">
    <source>
        <dbReference type="SAM" id="Phobius"/>
    </source>
</evidence>
<feature type="compositionally biased region" description="Low complexity" evidence="9">
    <location>
        <begin position="1062"/>
        <end position="1084"/>
    </location>
</feature>
<dbReference type="CDD" id="cd16495">
    <property type="entry name" value="RING_CH-C4HC3_MARCH"/>
    <property type="match status" value="1"/>
</dbReference>
<dbReference type="SMART" id="SM00744">
    <property type="entry name" value="RINGv"/>
    <property type="match status" value="1"/>
</dbReference>
<evidence type="ECO:0000256" key="7">
    <source>
        <dbReference type="ARBA" id="ARBA00023163"/>
    </source>
</evidence>
<feature type="region of interest" description="Disordered" evidence="9">
    <location>
        <begin position="864"/>
        <end position="889"/>
    </location>
</feature>
<keyword evidence="10" id="KW-0812">Transmembrane</keyword>
<keyword evidence="5" id="KW-0805">Transcription regulation</keyword>
<keyword evidence="3" id="KW-0863">Zinc-finger</keyword>
<keyword evidence="6" id="KW-0238">DNA-binding</keyword>
<dbReference type="Pfam" id="PF12906">
    <property type="entry name" value="RINGv"/>
    <property type="match status" value="1"/>
</dbReference>
<evidence type="ECO:0000256" key="8">
    <source>
        <dbReference type="ARBA" id="ARBA00023242"/>
    </source>
</evidence>
<feature type="compositionally biased region" description="Low complexity" evidence="9">
    <location>
        <begin position="927"/>
        <end position="958"/>
    </location>
</feature>
<dbReference type="GO" id="GO:0045944">
    <property type="term" value="P:positive regulation of transcription by RNA polymerase II"/>
    <property type="evidence" value="ECO:0007669"/>
    <property type="project" value="InterPro"/>
</dbReference>
<dbReference type="InterPro" id="IPR033896">
    <property type="entry name" value="MEF2-like_N"/>
</dbReference>
<dbReference type="AlphaFoldDB" id="A0AAW1RJS3"/>
<keyword evidence="8" id="KW-0539">Nucleus</keyword>
<dbReference type="Pfam" id="PF00319">
    <property type="entry name" value="SRF-TF"/>
    <property type="match status" value="1"/>
</dbReference>
<dbReference type="SMART" id="SM00432">
    <property type="entry name" value="MADS"/>
    <property type="match status" value="1"/>
</dbReference>
<dbReference type="PROSITE" id="PS00350">
    <property type="entry name" value="MADS_BOX_1"/>
    <property type="match status" value="1"/>
</dbReference>
<dbReference type="PROSITE" id="PS50066">
    <property type="entry name" value="MADS_BOX_2"/>
    <property type="match status" value="1"/>
</dbReference>
<evidence type="ECO:0008006" key="15">
    <source>
        <dbReference type="Google" id="ProtNLM"/>
    </source>
</evidence>
<dbReference type="InterPro" id="IPR036879">
    <property type="entry name" value="TF_MADSbox_sf"/>
</dbReference>
<feature type="domain" description="RING-CH-type" evidence="12">
    <location>
        <begin position="70"/>
        <end position="138"/>
    </location>
</feature>
<feature type="compositionally biased region" description="Polar residues" evidence="9">
    <location>
        <begin position="597"/>
        <end position="625"/>
    </location>
</feature>
<dbReference type="Gene3D" id="3.30.40.10">
    <property type="entry name" value="Zinc/RING finger domain, C3HC4 (zinc finger)"/>
    <property type="match status" value="1"/>
</dbReference>
<dbReference type="InterPro" id="IPR013083">
    <property type="entry name" value="Znf_RING/FYVE/PHD"/>
</dbReference>
<dbReference type="PROSITE" id="PS51292">
    <property type="entry name" value="ZF_RING_CH"/>
    <property type="match status" value="1"/>
</dbReference>
<evidence type="ECO:0000313" key="14">
    <source>
        <dbReference type="Proteomes" id="UP001438707"/>
    </source>
</evidence>
<dbReference type="PRINTS" id="PR00404">
    <property type="entry name" value="MADSDOMAIN"/>
</dbReference>
<comment type="subcellular location">
    <subcellularLocation>
        <location evidence="1">Nucleus</location>
    </subcellularLocation>
</comment>
<feature type="region of interest" description="Disordered" evidence="9">
    <location>
        <begin position="531"/>
        <end position="698"/>
    </location>
</feature>
<organism evidence="13 14">
    <name type="scientific">Apatococcus lobatus</name>
    <dbReference type="NCBI Taxonomy" id="904363"/>
    <lineage>
        <taxon>Eukaryota</taxon>
        <taxon>Viridiplantae</taxon>
        <taxon>Chlorophyta</taxon>
        <taxon>core chlorophytes</taxon>
        <taxon>Trebouxiophyceae</taxon>
        <taxon>Chlorellales</taxon>
        <taxon>Chlorellaceae</taxon>
        <taxon>Apatococcus</taxon>
    </lineage>
</organism>
<feature type="region of interest" description="Disordered" evidence="9">
    <location>
        <begin position="44"/>
        <end position="68"/>
    </location>
</feature>
<feature type="compositionally biased region" description="Acidic residues" evidence="9">
    <location>
        <begin position="429"/>
        <end position="439"/>
    </location>
</feature>
<dbReference type="SUPFAM" id="SSF55455">
    <property type="entry name" value="SRF-like"/>
    <property type="match status" value="1"/>
</dbReference>
<feature type="transmembrane region" description="Helical" evidence="10">
    <location>
        <begin position="172"/>
        <end position="193"/>
    </location>
</feature>
<comment type="caution">
    <text evidence="13">The sequence shown here is derived from an EMBL/GenBank/DDBJ whole genome shotgun (WGS) entry which is preliminary data.</text>
</comment>
<feature type="compositionally biased region" description="Polar residues" evidence="9">
    <location>
        <begin position="737"/>
        <end position="746"/>
    </location>
</feature>
<feature type="region of interest" description="Disordered" evidence="9">
    <location>
        <begin position="917"/>
        <end position="972"/>
    </location>
</feature>
<dbReference type="GO" id="GO:0008270">
    <property type="term" value="F:zinc ion binding"/>
    <property type="evidence" value="ECO:0007669"/>
    <property type="project" value="UniProtKB-KW"/>
</dbReference>
<sequence length="1141" mass="118018">MIKALTLSVTYQQHRFLPANPSQKPLLVSRIVLDEVEFRSTSARACREPEHRQQAAMPVGTAPAAGTAATEPASENTCRICWDGASPSDRLLSPCLCRGSAAHIHTSCLQTWQRTNFRSLQYRKGSHCDLCKSRFAGPGVLRTPGDRVLSCCQACQRIYARGVKIPVVGEPLMALTTTMVIANAAAYGIFLGMKGAGCGWLVGCLTARMLYAQYSVFLQMCDTLHYFRFLPAIWRRAEDEIYLQILFGAIMPTFFCGVMGLGIGLVLGSAKGILDTLHLGRLACLGLRQGPSGLPAGAAGPSVSAAGPKPFDAAGIYRGQIASAIPTRALKQPRTSMGRKKIRIEKIGDERNRQVTFTKRKNGLMKKAMELSVLCGCEISLVIFNSNGKLFQYSSTDMEAILQRYSRACHEPHEVRNNQDLYKQHFSEQLDDDDGDGDEGGSQQPPKKRARGSSSQGMHGRSQRSGDVADPGSDDGDVSSMSDGSMQHGTIDILKPLGLSEDACKNQLSPKTERAYSRINTEFDMLFQQLQPPDVKGASPVRGARTVRRDSSQRSQGSLGLPQSRSRQQLSQMQAPRAFGGTSSGMPAQALAAGFGMQQSGRTNSGPLNRAPQSLPSAGLTSLQQKAAEAGRGLGTSNAPNLAGLAPLQRPPLGQGLAQASGAGGATSSPRFANQTRSSQAAGRSSKEPPSAQDAAQQLMTSQALQSLLGPLSSGSAAGLDASALIRSLASNGGLQTSPLSGSNVFRPNPLGSGLGSGPPVQSGFPQSSVTLHPLQAGQGGSSFRPGFIPSSTPASLGTPPQSLATDLASQGLPAWWNSMASFPLGTSGAPPASMSNPFGPGSALGDLGLGGEGGNTFQSMLMPSGSMPSATAGKDTAQTNGPVSVSSPLPAGLSAITAAELGLRDDDTELQALLMPSEGLDPPTAPSISSSQPQSGPPLTSSSAAPTPAAAGPSSSSDPLQMGDKAAPPLTPEELKFYGAMFNHGGGVPSIPLTSPIHASTNPLAQSLGRNTLVPMSALSAEEIRMMDMVASTTPSKAGASSGLGVSEVLAASAGPEHRSSSTSAPATSAAGAEGSAGTAGVADQNADLHSNTAETSAQPNGPTSSLAQKPADASEQGQEQLEIDAAAASTNDTKGLPQS</sequence>
<evidence type="ECO:0000256" key="1">
    <source>
        <dbReference type="ARBA" id="ARBA00004123"/>
    </source>
</evidence>
<dbReference type="GO" id="GO:0000978">
    <property type="term" value="F:RNA polymerase II cis-regulatory region sequence-specific DNA binding"/>
    <property type="evidence" value="ECO:0007669"/>
    <property type="project" value="TreeGrafter"/>
</dbReference>
<evidence type="ECO:0000256" key="9">
    <source>
        <dbReference type="SAM" id="MobiDB-lite"/>
    </source>
</evidence>
<dbReference type="SUPFAM" id="SSF57850">
    <property type="entry name" value="RING/U-box"/>
    <property type="match status" value="1"/>
</dbReference>
<reference evidence="13 14" key="1">
    <citation type="journal article" date="2024" name="Nat. Commun.">
        <title>Phylogenomics reveals the evolutionary origins of lichenization in chlorophyte algae.</title>
        <authorList>
            <person name="Puginier C."/>
            <person name="Libourel C."/>
            <person name="Otte J."/>
            <person name="Skaloud P."/>
            <person name="Haon M."/>
            <person name="Grisel S."/>
            <person name="Petersen M."/>
            <person name="Berrin J.G."/>
            <person name="Delaux P.M."/>
            <person name="Dal Grande F."/>
            <person name="Keller J."/>
        </authorList>
    </citation>
    <scope>NUCLEOTIDE SEQUENCE [LARGE SCALE GENOMIC DNA]</scope>
    <source>
        <strain evidence="13 14">SAG 2145</strain>
    </source>
</reference>
<keyword evidence="10" id="KW-1133">Transmembrane helix</keyword>
<evidence type="ECO:0000259" key="12">
    <source>
        <dbReference type="PROSITE" id="PS51292"/>
    </source>
</evidence>
<evidence type="ECO:0000313" key="13">
    <source>
        <dbReference type="EMBL" id="KAK9833705.1"/>
    </source>
</evidence>
<name>A0AAW1RJS3_9CHLO</name>
<feature type="compositionally biased region" description="Polar residues" evidence="9">
    <location>
        <begin position="877"/>
        <end position="888"/>
    </location>
</feature>
<dbReference type="GO" id="GO:0005634">
    <property type="term" value="C:nucleus"/>
    <property type="evidence" value="ECO:0007669"/>
    <property type="project" value="UniProtKB-SubCell"/>
</dbReference>
<keyword evidence="4" id="KW-0862">Zinc</keyword>
<keyword evidence="10" id="KW-0472">Membrane</keyword>
<dbReference type="Gene3D" id="3.40.1810.10">
    <property type="entry name" value="Transcription factor, MADS-box"/>
    <property type="match status" value="1"/>
</dbReference>
<evidence type="ECO:0000259" key="11">
    <source>
        <dbReference type="PROSITE" id="PS50066"/>
    </source>
</evidence>
<feature type="region of interest" description="Disordered" evidence="9">
    <location>
        <begin position="1050"/>
        <end position="1141"/>
    </location>
</feature>
<keyword evidence="14" id="KW-1185">Reference proteome</keyword>
<dbReference type="InterPro" id="IPR011016">
    <property type="entry name" value="Znf_RING-CH"/>
</dbReference>
<feature type="region of interest" description="Disordered" evidence="9">
    <location>
        <begin position="428"/>
        <end position="488"/>
    </location>
</feature>
<evidence type="ECO:0000256" key="4">
    <source>
        <dbReference type="ARBA" id="ARBA00022833"/>
    </source>
</evidence>